<proteinExistence type="predicted"/>
<dbReference type="AlphaFoldDB" id="A0AAD7E770"/>
<reference evidence="1" key="1">
    <citation type="submission" date="2023-03" db="EMBL/GenBank/DDBJ databases">
        <title>Massive genome expansion in bonnet fungi (Mycena s.s.) driven by repeated elements and novel gene families across ecological guilds.</title>
        <authorList>
            <consortium name="Lawrence Berkeley National Laboratory"/>
            <person name="Harder C.B."/>
            <person name="Miyauchi S."/>
            <person name="Viragh M."/>
            <person name="Kuo A."/>
            <person name="Thoen E."/>
            <person name="Andreopoulos B."/>
            <person name="Lu D."/>
            <person name="Skrede I."/>
            <person name="Drula E."/>
            <person name="Henrissat B."/>
            <person name="Morin E."/>
            <person name="Kohler A."/>
            <person name="Barry K."/>
            <person name="LaButti K."/>
            <person name="Morin E."/>
            <person name="Salamov A."/>
            <person name="Lipzen A."/>
            <person name="Mereny Z."/>
            <person name="Hegedus B."/>
            <person name="Baldrian P."/>
            <person name="Stursova M."/>
            <person name="Weitz H."/>
            <person name="Taylor A."/>
            <person name="Grigoriev I.V."/>
            <person name="Nagy L.G."/>
            <person name="Martin F."/>
            <person name="Kauserud H."/>
        </authorList>
    </citation>
    <scope>NUCLEOTIDE SEQUENCE</scope>
    <source>
        <strain evidence="1">CBHHK002</strain>
    </source>
</reference>
<dbReference type="Proteomes" id="UP001218218">
    <property type="component" value="Unassembled WGS sequence"/>
</dbReference>
<gene>
    <name evidence="1" type="ORF">DFH08DRAFT_827384</name>
</gene>
<accession>A0AAD7E770</accession>
<evidence type="ECO:0000313" key="2">
    <source>
        <dbReference type="Proteomes" id="UP001218218"/>
    </source>
</evidence>
<evidence type="ECO:0000313" key="1">
    <source>
        <dbReference type="EMBL" id="KAJ7301583.1"/>
    </source>
</evidence>
<organism evidence="1 2">
    <name type="scientific">Mycena albidolilacea</name>
    <dbReference type="NCBI Taxonomy" id="1033008"/>
    <lineage>
        <taxon>Eukaryota</taxon>
        <taxon>Fungi</taxon>
        <taxon>Dikarya</taxon>
        <taxon>Basidiomycota</taxon>
        <taxon>Agaricomycotina</taxon>
        <taxon>Agaricomycetes</taxon>
        <taxon>Agaricomycetidae</taxon>
        <taxon>Agaricales</taxon>
        <taxon>Marasmiineae</taxon>
        <taxon>Mycenaceae</taxon>
        <taxon>Mycena</taxon>
    </lineage>
</organism>
<comment type="caution">
    <text evidence="1">The sequence shown here is derived from an EMBL/GenBank/DDBJ whole genome shotgun (WGS) entry which is preliminary data.</text>
</comment>
<name>A0AAD7E770_9AGAR</name>
<protein>
    <submittedName>
        <fullName evidence="1">Uncharacterized protein</fullName>
    </submittedName>
</protein>
<sequence>MGANTFRSFLSTIITPARRMPAIRRNKPLRHVVEASNSNPAAAAVIVYSPDPYPSDGPGVNYLVTRDLVVEVDDYEHGLIDYQTLIACREIKWGETQDFYQRQHGYTKCLSMYRHEWKAPYTTPERKLTVVQSIWCKTTRALRADRAPSVLATSGTLNMLVVYR</sequence>
<dbReference type="EMBL" id="JARIHO010000131">
    <property type="protein sequence ID" value="KAJ7301583.1"/>
    <property type="molecule type" value="Genomic_DNA"/>
</dbReference>
<keyword evidence="2" id="KW-1185">Reference proteome</keyword>